<evidence type="ECO:0000256" key="2">
    <source>
        <dbReference type="SAM" id="SignalP"/>
    </source>
</evidence>
<dbReference type="Proteomes" id="UP000008141">
    <property type="component" value="Unassembled WGS sequence"/>
</dbReference>
<proteinExistence type="predicted"/>
<name>E1ZI35_CHLVA</name>
<dbReference type="InterPro" id="IPR008557">
    <property type="entry name" value="PhoX"/>
</dbReference>
<dbReference type="AlphaFoldDB" id="E1ZI35"/>
<evidence type="ECO:0000313" key="3">
    <source>
        <dbReference type="EMBL" id="EFN54711.1"/>
    </source>
</evidence>
<sequence length="390" mass="42375">MAPRVGLAAFALLAMVVLANAVDVKIGYKPILRSSASVPGTPFKFGQVLTKNLRPIYTVDDAGVKTSTPLISNEPDFSSLHKVGSKLFLITHFESPRPGSMYVVELNQAANGTLTPNVTPWNTRLAGEATDLDSLKELFGGSWGDVEGFMKYYGLYPNQLTFANVKANFNPYRYGHIVENTIKMDGSVTVEKYYTMGRAAWELAYVMPDRRTVYITDDGTNVAFFKFVADKPGVLSAGSLYAAKFTQTGNIGGGRFDIDWILLGKGKNGELKALGESTKFSDIFETASFDAEAKTCPAGFKSINQDDVGPECLKLKTGMAKAAALLAAPLRRRQRQQAVDPNAVPPPPQAAPLRRRRQQAVDRNAVPPSPVAVATRRYAAMKGATTEFSK</sequence>
<organism evidence="4">
    <name type="scientific">Chlorella variabilis</name>
    <name type="common">Green alga</name>
    <dbReference type="NCBI Taxonomy" id="554065"/>
    <lineage>
        <taxon>Eukaryota</taxon>
        <taxon>Viridiplantae</taxon>
        <taxon>Chlorophyta</taxon>
        <taxon>core chlorophytes</taxon>
        <taxon>Trebouxiophyceae</taxon>
        <taxon>Chlorellales</taxon>
        <taxon>Chlorellaceae</taxon>
        <taxon>Chlorella clade</taxon>
        <taxon>Chlorella</taxon>
    </lineage>
</organism>
<dbReference type="PANTHER" id="PTHR35399:SF2">
    <property type="entry name" value="DUF839 DOMAIN-CONTAINING PROTEIN"/>
    <property type="match status" value="1"/>
</dbReference>
<dbReference type="OrthoDB" id="10265760at2759"/>
<dbReference type="EMBL" id="GL433847">
    <property type="protein sequence ID" value="EFN54711.1"/>
    <property type="molecule type" value="Genomic_DNA"/>
</dbReference>
<evidence type="ECO:0000313" key="4">
    <source>
        <dbReference type="Proteomes" id="UP000008141"/>
    </source>
</evidence>
<feature type="chain" id="PRO_5003155776" evidence="2">
    <location>
        <begin position="22"/>
        <end position="390"/>
    </location>
</feature>
<protein>
    <submittedName>
        <fullName evidence="3">Uncharacterized protein</fullName>
    </submittedName>
</protein>
<dbReference type="eggNOG" id="ENOG502QVZX">
    <property type="taxonomic scope" value="Eukaryota"/>
</dbReference>
<keyword evidence="2" id="KW-0732">Signal</keyword>
<gene>
    <name evidence="3" type="ORF">CHLNCDRAFT_135377</name>
</gene>
<dbReference type="Pfam" id="PF05787">
    <property type="entry name" value="PhoX"/>
    <property type="match status" value="1"/>
</dbReference>
<feature type="region of interest" description="Disordered" evidence="1">
    <location>
        <begin position="332"/>
        <end position="369"/>
    </location>
</feature>
<dbReference type="KEGG" id="cvr:CHLNCDRAFT_135377"/>
<feature type="signal peptide" evidence="2">
    <location>
        <begin position="1"/>
        <end position="21"/>
    </location>
</feature>
<dbReference type="GeneID" id="17354079"/>
<dbReference type="PANTHER" id="PTHR35399">
    <property type="entry name" value="SLR8030 PROTEIN"/>
    <property type="match status" value="1"/>
</dbReference>
<dbReference type="OMA" id="HIVENTI"/>
<dbReference type="RefSeq" id="XP_005846813.1">
    <property type="nucleotide sequence ID" value="XM_005846751.1"/>
</dbReference>
<keyword evidence="4" id="KW-1185">Reference proteome</keyword>
<accession>E1ZI35</accession>
<evidence type="ECO:0000256" key="1">
    <source>
        <dbReference type="SAM" id="MobiDB-lite"/>
    </source>
</evidence>
<dbReference type="InParanoid" id="E1ZI35"/>
<reference evidence="3 4" key="1">
    <citation type="journal article" date="2010" name="Plant Cell">
        <title>The Chlorella variabilis NC64A genome reveals adaptation to photosymbiosis, coevolution with viruses, and cryptic sex.</title>
        <authorList>
            <person name="Blanc G."/>
            <person name="Duncan G."/>
            <person name="Agarkova I."/>
            <person name="Borodovsky M."/>
            <person name="Gurnon J."/>
            <person name="Kuo A."/>
            <person name="Lindquist E."/>
            <person name="Lucas S."/>
            <person name="Pangilinan J."/>
            <person name="Polle J."/>
            <person name="Salamov A."/>
            <person name="Terry A."/>
            <person name="Yamada T."/>
            <person name="Dunigan D.D."/>
            <person name="Grigoriev I.V."/>
            <person name="Claverie J.M."/>
            <person name="Van Etten J.L."/>
        </authorList>
    </citation>
    <scope>NUCLEOTIDE SEQUENCE [LARGE SCALE GENOMIC DNA]</scope>
    <source>
        <strain evidence="3 4">NC64A</strain>
    </source>
</reference>